<dbReference type="GO" id="GO:0016717">
    <property type="term" value="F:oxidoreductase activity, acting on paired donors, with oxidation of a pair of donors resulting in the reduction of molecular oxygen to two molecules of water"/>
    <property type="evidence" value="ECO:0007669"/>
    <property type="project" value="TreeGrafter"/>
</dbReference>
<dbReference type="PIRSF" id="PIRSF015921">
    <property type="entry name" value="FA_sphinglp_des"/>
    <property type="match status" value="1"/>
</dbReference>
<dbReference type="InterPro" id="IPR005804">
    <property type="entry name" value="FA_desaturase_dom"/>
</dbReference>
<accession>A0A371PVI5</accession>
<evidence type="ECO:0000313" key="4">
    <source>
        <dbReference type="EMBL" id="REK86460.1"/>
    </source>
</evidence>
<feature type="domain" description="Fatty acid desaturase" evidence="3">
    <location>
        <begin position="69"/>
        <end position="327"/>
    </location>
</feature>
<comment type="caution">
    <text evidence="4">The sequence shown here is derived from an EMBL/GenBank/DDBJ whole genome shotgun (WGS) entry which is preliminary data.</text>
</comment>
<keyword evidence="2" id="KW-0472">Membrane</keyword>
<dbReference type="Proteomes" id="UP000262477">
    <property type="component" value="Unassembled WGS sequence"/>
</dbReference>
<keyword evidence="2" id="KW-1133">Transmembrane helix</keyword>
<evidence type="ECO:0000256" key="2">
    <source>
        <dbReference type="SAM" id="Phobius"/>
    </source>
</evidence>
<protein>
    <submittedName>
        <fullName evidence="4">Acyl-CoA desaturase</fullName>
    </submittedName>
</protein>
<feature type="region of interest" description="Disordered" evidence="1">
    <location>
        <begin position="1"/>
        <end position="20"/>
    </location>
</feature>
<feature type="transmembrane region" description="Helical" evidence="2">
    <location>
        <begin position="173"/>
        <end position="193"/>
    </location>
</feature>
<dbReference type="EMBL" id="QUAC01000247">
    <property type="protein sequence ID" value="REK86460.1"/>
    <property type="molecule type" value="Genomic_DNA"/>
</dbReference>
<name>A0A371PVI5_STRIH</name>
<dbReference type="GO" id="GO:0016020">
    <property type="term" value="C:membrane"/>
    <property type="evidence" value="ECO:0007669"/>
    <property type="project" value="TreeGrafter"/>
</dbReference>
<evidence type="ECO:0000259" key="3">
    <source>
        <dbReference type="Pfam" id="PF00487"/>
    </source>
</evidence>
<evidence type="ECO:0000313" key="5">
    <source>
        <dbReference type="Proteomes" id="UP000262477"/>
    </source>
</evidence>
<organism evidence="4 5">
    <name type="scientific">Streptomyces inhibens</name>
    <dbReference type="NCBI Taxonomy" id="2293571"/>
    <lineage>
        <taxon>Bacteria</taxon>
        <taxon>Bacillati</taxon>
        <taxon>Actinomycetota</taxon>
        <taxon>Actinomycetes</taxon>
        <taxon>Kitasatosporales</taxon>
        <taxon>Streptomycetaceae</taxon>
        <taxon>Streptomyces</taxon>
    </lineage>
</organism>
<dbReference type="RefSeq" id="WP_128510737.1">
    <property type="nucleotide sequence ID" value="NZ_QUAC01000247.1"/>
</dbReference>
<dbReference type="InterPro" id="IPR012171">
    <property type="entry name" value="Fatty_acid_desaturase"/>
</dbReference>
<keyword evidence="2" id="KW-0812">Transmembrane</keyword>
<dbReference type="PANTHER" id="PTHR19353:SF19">
    <property type="entry name" value="DELTA(5) FATTY ACID DESATURASE C-RELATED"/>
    <property type="match status" value="1"/>
</dbReference>
<gene>
    <name evidence="4" type="ORF">DY245_32390</name>
</gene>
<dbReference type="CDD" id="cd03506">
    <property type="entry name" value="Delta6-FADS-like"/>
    <property type="match status" value="1"/>
</dbReference>
<feature type="transmembrane region" description="Helical" evidence="2">
    <location>
        <begin position="205"/>
        <end position="223"/>
    </location>
</feature>
<proteinExistence type="predicted"/>
<evidence type="ECO:0000256" key="1">
    <source>
        <dbReference type="SAM" id="MobiDB-lite"/>
    </source>
</evidence>
<reference evidence="4 5" key="1">
    <citation type="submission" date="2018-08" db="EMBL/GenBank/DDBJ databases">
        <title>Streptomyces NEAU-D10 sp. nov., a novel Actinomycete isolated from soil.</title>
        <authorList>
            <person name="Jin L."/>
        </authorList>
    </citation>
    <scope>NUCLEOTIDE SEQUENCE [LARGE SCALE GENOMIC DNA]</scope>
    <source>
        <strain evidence="4 5">NEAU-D10</strain>
    </source>
</reference>
<dbReference type="AlphaFoldDB" id="A0A371PVI5"/>
<keyword evidence="5" id="KW-1185">Reference proteome</keyword>
<feature type="transmembrane region" description="Helical" evidence="2">
    <location>
        <begin position="44"/>
        <end position="63"/>
    </location>
</feature>
<dbReference type="PANTHER" id="PTHR19353">
    <property type="entry name" value="FATTY ACID DESATURASE 2"/>
    <property type="match status" value="1"/>
</dbReference>
<dbReference type="Pfam" id="PF00487">
    <property type="entry name" value="FA_desaturase"/>
    <property type="match status" value="1"/>
</dbReference>
<dbReference type="GO" id="GO:0008610">
    <property type="term" value="P:lipid biosynthetic process"/>
    <property type="evidence" value="ECO:0007669"/>
    <property type="project" value="UniProtKB-ARBA"/>
</dbReference>
<dbReference type="OrthoDB" id="104711at2"/>
<sequence length="352" mass="38684">MPPTSALLPGERGDGPQPAVTGSEFAPLLREIKDRGLLKRRRGYYARTIVLNSLALAAVWTGVMLAGGSWWVLLLAVPLGVFSGRTGFLGHDAGHQQIAGSRRANRVLGLVHSNLLLGMSYGWWNDKHNRHHAHPNHVGKDPDVDVGALVWTQAQATERKGFARFVTKHQARLFFPMLLLEGFALKVAGIVDLKRQPALERAVEGALLAAHLVGYAVLLLSAMPVGVAAVFALLHHALFGLHLGCSFAPNHKGMPMPEADGERWGHLRRQVLTSRNVRGGRVTDWFLGGLNYQVEHHLFPSMPRPNLRLAQPVVRRHCHRLGVPYTEAGLIDSYVQALRHMHAVGAPLRATR</sequence>